<dbReference type="SUPFAM" id="SSF143100">
    <property type="entry name" value="TTHA1013/TTHA0281-like"/>
    <property type="match status" value="1"/>
</dbReference>
<name>A0A7D8AA53_9MICO</name>
<dbReference type="EMBL" id="CP043732">
    <property type="protein sequence ID" value="QMU97860.1"/>
    <property type="molecule type" value="Genomic_DNA"/>
</dbReference>
<evidence type="ECO:0000256" key="1">
    <source>
        <dbReference type="SAM" id="Coils"/>
    </source>
</evidence>
<dbReference type="InterPro" id="IPR035069">
    <property type="entry name" value="TTHA1013/TTHA0281-like"/>
</dbReference>
<evidence type="ECO:0000313" key="3">
    <source>
        <dbReference type="Proteomes" id="UP000515708"/>
    </source>
</evidence>
<dbReference type="AlphaFoldDB" id="A0A7D8AA53"/>
<dbReference type="RefSeq" id="WP_182252870.1">
    <property type="nucleotide sequence ID" value="NZ_CP043732.1"/>
</dbReference>
<dbReference type="Proteomes" id="UP000515708">
    <property type="component" value="Chromosome"/>
</dbReference>
<evidence type="ECO:0000313" key="2">
    <source>
        <dbReference type="EMBL" id="QMU97860.1"/>
    </source>
</evidence>
<sequence>MTQYEVTISREGKWWMVAIPEIDGLTQARSIKEAHEMAREYIAVTLDVPIDSFEIHVTAERIGTIEHVTQVLEDIKIERAEAERLEREANERARNLAKDLAAQEVTLRDIGELMEVSHQRAHQLVNA</sequence>
<protein>
    <submittedName>
        <fullName evidence="2">HicB family toxin-antitoxin system</fullName>
    </submittedName>
</protein>
<organism evidence="2 3">
    <name type="scientific">Microbacterium esteraromaticum</name>
    <dbReference type="NCBI Taxonomy" id="57043"/>
    <lineage>
        <taxon>Bacteria</taxon>
        <taxon>Bacillati</taxon>
        <taxon>Actinomycetota</taxon>
        <taxon>Actinomycetes</taxon>
        <taxon>Micrococcales</taxon>
        <taxon>Microbacteriaceae</taxon>
        <taxon>Microbacterium</taxon>
    </lineage>
</organism>
<reference evidence="2 3" key="1">
    <citation type="journal article" date="2020" name="Front. Microbiol.">
        <title>Design of Bacterial Strain-Specific qPCR Assays Using NGS Data and Publicly Available Resources and Its Application to Track Biocontrol Strains.</title>
        <authorList>
            <person name="Hernandez I."/>
            <person name="Sant C."/>
            <person name="Martinez R."/>
            <person name="Fernandez C."/>
        </authorList>
    </citation>
    <scope>NUCLEOTIDE SEQUENCE [LARGE SCALE GENOMIC DNA]</scope>
    <source>
        <strain evidence="2 3">B24</strain>
    </source>
</reference>
<dbReference type="Gene3D" id="3.30.160.250">
    <property type="match status" value="1"/>
</dbReference>
<gene>
    <name evidence="2" type="ORF">FVO59_12060</name>
</gene>
<feature type="coiled-coil region" evidence="1">
    <location>
        <begin position="65"/>
        <end position="99"/>
    </location>
</feature>
<keyword evidence="1" id="KW-0175">Coiled coil</keyword>
<accession>A0A7D8AA53</accession>
<proteinExistence type="predicted"/>